<proteinExistence type="predicted"/>
<feature type="signal peptide" evidence="1">
    <location>
        <begin position="1"/>
        <end position="19"/>
    </location>
</feature>
<organism evidence="3 4">
    <name type="scientific">Filobasidium floriforme</name>
    <dbReference type="NCBI Taxonomy" id="5210"/>
    <lineage>
        <taxon>Eukaryota</taxon>
        <taxon>Fungi</taxon>
        <taxon>Dikarya</taxon>
        <taxon>Basidiomycota</taxon>
        <taxon>Agaricomycotina</taxon>
        <taxon>Tremellomycetes</taxon>
        <taxon>Filobasidiales</taxon>
        <taxon>Filobasidiaceae</taxon>
        <taxon>Filobasidium</taxon>
    </lineage>
</organism>
<dbReference type="PANTHER" id="PTHR35192:SF2">
    <property type="entry name" value="APPLE DOMAIN-CONTAINING PROTEIN"/>
    <property type="match status" value="1"/>
</dbReference>
<evidence type="ECO:0000256" key="1">
    <source>
        <dbReference type="SAM" id="SignalP"/>
    </source>
</evidence>
<dbReference type="Proteomes" id="UP000812966">
    <property type="component" value="Unassembled WGS sequence"/>
</dbReference>
<evidence type="ECO:0000313" key="4">
    <source>
        <dbReference type="Proteomes" id="UP000812966"/>
    </source>
</evidence>
<dbReference type="EMBL" id="JABELV010000112">
    <property type="protein sequence ID" value="KAG7530650.1"/>
    <property type="molecule type" value="Genomic_DNA"/>
</dbReference>
<evidence type="ECO:0000313" key="3">
    <source>
        <dbReference type="EMBL" id="KAG7530650.1"/>
    </source>
</evidence>
<dbReference type="SUPFAM" id="SSF49785">
    <property type="entry name" value="Galactose-binding domain-like"/>
    <property type="match status" value="1"/>
</dbReference>
<feature type="domain" description="Protein CPL1-like" evidence="2">
    <location>
        <begin position="234"/>
        <end position="296"/>
    </location>
</feature>
<name>A0A8K0JJ90_9TREE</name>
<sequence>MRFSTIFVAALSSAGFAMATTSKNGIIKNGAFDSDAFNWDVSTNRDGTIGWGPDISQPHGSPPIALGWHWWAKRVRDGTIAPNYGIITQTIPNLIPNGYYTLSFAAYNDNTNTDSDYFLRVKIDENQISEGSSLGLTNLVTTFEITFQAPASAAQGVKLSFESQNNAGSVFLDEIGITAKLTASQSVVQARRRRLAEKRDTLCSRPSEKACPIGGWPYRVDLAENAAVLKKVGWECIDTAQELESCGGCASVPGDGVNCLAIPGVDAYGVSCTTGQCVIDACEEGYSVSADQSTCIRN</sequence>
<keyword evidence="1" id="KW-0732">Signal</keyword>
<dbReference type="PANTHER" id="PTHR35192">
    <property type="entry name" value="PROTEIN, PUTATIVE-RELATED"/>
    <property type="match status" value="1"/>
</dbReference>
<feature type="chain" id="PRO_5035459057" description="Protein CPL1-like domain-containing protein" evidence="1">
    <location>
        <begin position="20"/>
        <end position="298"/>
    </location>
</feature>
<accession>A0A8K0JJ90</accession>
<gene>
    <name evidence="3" type="ORF">FFLO_04876</name>
</gene>
<comment type="caution">
    <text evidence="3">The sequence shown here is derived from an EMBL/GenBank/DDBJ whole genome shotgun (WGS) entry which is preliminary data.</text>
</comment>
<dbReference type="InterPro" id="IPR048661">
    <property type="entry name" value="CPL1-like"/>
</dbReference>
<reference evidence="3" key="1">
    <citation type="submission" date="2020-04" db="EMBL/GenBank/DDBJ databases">
        <title>Analysis of mating type loci in Filobasidium floriforme.</title>
        <authorList>
            <person name="Nowrousian M."/>
        </authorList>
    </citation>
    <scope>NUCLEOTIDE SEQUENCE</scope>
    <source>
        <strain evidence="3">CBS 6242</strain>
    </source>
</reference>
<dbReference type="InterPro" id="IPR038955">
    <property type="entry name" value="PriA/CPL1_fungi"/>
</dbReference>
<evidence type="ECO:0000259" key="2">
    <source>
        <dbReference type="Pfam" id="PF21671"/>
    </source>
</evidence>
<dbReference type="Pfam" id="PF21671">
    <property type="entry name" value="CPL1-like"/>
    <property type="match status" value="1"/>
</dbReference>
<dbReference type="InterPro" id="IPR008979">
    <property type="entry name" value="Galactose-bd-like_sf"/>
</dbReference>
<keyword evidence="4" id="KW-1185">Reference proteome</keyword>
<dbReference type="AlphaFoldDB" id="A0A8K0JJ90"/>
<dbReference type="Gene3D" id="2.60.120.260">
    <property type="entry name" value="Galactose-binding domain-like"/>
    <property type="match status" value="1"/>
</dbReference>
<protein>
    <recommendedName>
        <fullName evidence="2">Protein CPL1-like domain-containing protein</fullName>
    </recommendedName>
</protein>